<dbReference type="SMART" id="SM00421">
    <property type="entry name" value="HTH_LUXR"/>
    <property type="match status" value="1"/>
</dbReference>
<evidence type="ECO:0000256" key="1">
    <source>
        <dbReference type="ARBA" id="ARBA00023015"/>
    </source>
</evidence>
<sequence>MPVLTRLGDPEAALAIQRTVLADLVPDRERWAALWAVELRAWSLARTVTDPARRPARRATAAVATEIALLAGGARRLRDRLGIDLRQLGPFADLAAEAVRTAEKVLGPTAYAAAEARGAHLRPEWSEVQRLAAGTLHSATPAAPVGNASRSPSSWTTLTSAERDVATLAAAGWTNSAIAARRGKSRRTVDAQVATILHKLQIASRADIAGFAPHDRTGEP</sequence>
<organism evidence="5 6">
    <name type="scientific">Nocardia transvalensis</name>
    <dbReference type="NCBI Taxonomy" id="37333"/>
    <lineage>
        <taxon>Bacteria</taxon>
        <taxon>Bacillati</taxon>
        <taxon>Actinomycetota</taxon>
        <taxon>Actinomycetes</taxon>
        <taxon>Mycobacteriales</taxon>
        <taxon>Nocardiaceae</taxon>
        <taxon>Nocardia</taxon>
    </lineage>
</organism>
<keyword evidence="1" id="KW-0805">Transcription regulation</keyword>
<evidence type="ECO:0000256" key="3">
    <source>
        <dbReference type="ARBA" id="ARBA00023163"/>
    </source>
</evidence>
<dbReference type="SUPFAM" id="SSF46894">
    <property type="entry name" value="C-terminal effector domain of the bipartite response regulators"/>
    <property type="match status" value="1"/>
</dbReference>
<dbReference type="PRINTS" id="PR00038">
    <property type="entry name" value="HTHLUXR"/>
</dbReference>
<dbReference type="InterPro" id="IPR000792">
    <property type="entry name" value="Tscrpt_reg_LuxR_C"/>
</dbReference>
<dbReference type="RefSeq" id="WP_157185508.1">
    <property type="nucleotide sequence ID" value="NZ_JACHIT010000002.1"/>
</dbReference>
<dbReference type="PANTHER" id="PTHR44688">
    <property type="entry name" value="DNA-BINDING TRANSCRIPTIONAL ACTIVATOR DEVR_DOSR"/>
    <property type="match status" value="1"/>
</dbReference>
<dbReference type="Gene3D" id="1.10.10.10">
    <property type="entry name" value="Winged helix-like DNA-binding domain superfamily/Winged helix DNA-binding domain"/>
    <property type="match status" value="1"/>
</dbReference>
<dbReference type="InterPro" id="IPR036388">
    <property type="entry name" value="WH-like_DNA-bd_sf"/>
</dbReference>
<dbReference type="PROSITE" id="PS50043">
    <property type="entry name" value="HTH_LUXR_2"/>
    <property type="match status" value="1"/>
</dbReference>
<evidence type="ECO:0000313" key="5">
    <source>
        <dbReference type="EMBL" id="MBB5915974.1"/>
    </source>
</evidence>
<name>A0A7W9PI14_9NOCA</name>
<dbReference type="AlphaFoldDB" id="A0A7W9PI14"/>
<dbReference type="EMBL" id="JACHIT010000002">
    <property type="protein sequence ID" value="MBB5915974.1"/>
    <property type="molecule type" value="Genomic_DNA"/>
</dbReference>
<feature type="domain" description="HTH luxR-type" evidence="4">
    <location>
        <begin position="151"/>
        <end position="216"/>
    </location>
</feature>
<dbReference type="InterPro" id="IPR016032">
    <property type="entry name" value="Sig_transdc_resp-reg_C-effctor"/>
</dbReference>
<keyword evidence="2 5" id="KW-0238">DNA-binding</keyword>
<dbReference type="Pfam" id="PF00196">
    <property type="entry name" value="GerE"/>
    <property type="match status" value="1"/>
</dbReference>
<protein>
    <submittedName>
        <fullName evidence="5">DNA-binding CsgD family transcriptional regulator</fullName>
    </submittedName>
</protein>
<evidence type="ECO:0000259" key="4">
    <source>
        <dbReference type="PROSITE" id="PS50043"/>
    </source>
</evidence>
<reference evidence="5 6" key="1">
    <citation type="submission" date="2020-08" db="EMBL/GenBank/DDBJ databases">
        <title>Sequencing the genomes of 1000 actinobacteria strains.</title>
        <authorList>
            <person name="Klenk H.-P."/>
        </authorList>
    </citation>
    <scope>NUCLEOTIDE SEQUENCE [LARGE SCALE GENOMIC DNA]</scope>
    <source>
        <strain evidence="5 6">DSM 43582</strain>
    </source>
</reference>
<accession>A0A7W9PI14</accession>
<dbReference type="GO" id="GO:0006355">
    <property type="term" value="P:regulation of DNA-templated transcription"/>
    <property type="evidence" value="ECO:0007669"/>
    <property type="project" value="InterPro"/>
</dbReference>
<comment type="caution">
    <text evidence="5">The sequence shown here is derived from an EMBL/GenBank/DDBJ whole genome shotgun (WGS) entry which is preliminary data.</text>
</comment>
<proteinExistence type="predicted"/>
<keyword evidence="3" id="KW-0804">Transcription</keyword>
<gene>
    <name evidence="5" type="ORF">BJY24_004886</name>
</gene>
<dbReference type="PANTHER" id="PTHR44688:SF16">
    <property type="entry name" value="DNA-BINDING TRANSCRIPTIONAL ACTIVATOR DEVR_DOSR"/>
    <property type="match status" value="1"/>
</dbReference>
<evidence type="ECO:0000256" key="2">
    <source>
        <dbReference type="ARBA" id="ARBA00023125"/>
    </source>
</evidence>
<keyword evidence="6" id="KW-1185">Reference proteome</keyword>
<dbReference type="GO" id="GO:0003677">
    <property type="term" value="F:DNA binding"/>
    <property type="evidence" value="ECO:0007669"/>
    <property type="project" value="UniProtKB-KW"/>
</dbReference>
<evidence type="ECO:0000313" key="6">
    <source>
        <dbReference type="Proteomes" id="UP000540412"/>
    </source>
</evidence>
<dbReference type="Proteomes" id="UP000540412">
    <property type="component" value="Unassembled WGS sequence"/>
</dbReference>